<keyword evidence="1" id="KW-0489">Methyltransferase</keyword>
<dbReference type="KEGG" id="psin:CAK95_00730"/>
<dbReference type="EMBL" id="CP021112">
    <property type="protein sequence ID" value="ARP97766.1"/>
    <property type="molecule type" value="Genomic_DNA"/>
</dbReference>
<evidence type="ECO:0000313" key="2">
    <source>
        <dbReference type="Proteomes" id="UP000194137"/>
    </source>
</evidence>
<keyword evidence="1" id="KW-0808">Transferase</keyword>
<reference evidence="1 2" key="1">
    <citation type="submission" date="2017-05" db="EMBL/GenBank/DDBJ databases">
        <title>Full genome sequence of Pseudorhodoplanes sinuspersici.</title>
        <authorList>
            <person name="Dastgheib S.M.M."/>
            <person name="Shavandi M."/>
            <person name="Tirandaz H."/>
        </authorList>
    </citation>
    <scope>NUCLEOTIDE SEQUENCE [LARGE SCALE GENOMIC DNA]</scope>
    <source>
        <strain evidence="1 2">RIPI110</strain>
    </source>
</reference>
<dbReference type="GO" id="GO:0008757">
    <property type="term" value="F:S-adenosylmethionine-dependent methyltransferase activity"/>
    <property type="evidence" value="ECO:0007669"/>
    <property type="project" value="InterPro"/>
</dbReference>
<protein>
    <submittedName>
        <fullName evidence="1">SAM-dependent methyltransferase</fullName>
    </submittedName>
</protein>
<organism evidence="1 2">
    <name type="scientific">Pseudorhodoplanes sinuspersici</name>
    <dbReference type="NCBI Taxonomy" id="1235591"/>
    <lineage>
        <taxon>Bacteria</taxon>
        <taxon>Pseudomonadati</taxon>
        <taxon>Pseudomonadota</taxon>
        <taxon>Alphaproteobacteria</taxon>
        <taxon>Hyphomicrobiales</taxon>
        <taxon>Pseudorhodoplanes</taxon>
    </lineage>
</organism>
<dbReference type="SUPFAM" id="SSF53335">
    <property type="entry name" value="S-adenosyl-L-methionine-dependent methyltransferases"/>
    <property type="match status" value="1"/>
</dbReference>
<dbReference type="Gene3D" id="3.40.50.150">
    <property type="entry name" value="Vaccinia Virus protein VP39"/>
    <property type="match status" value="1"/>
</dbReference>
<dbReference type="InterPro" id="IPR029063">
    <property type="entry name" value="SAM-dependent_MTases_sf"/>
</dbReference>
<dbReference type="GO" id="GO:0032259">
    <property type="term" value="P:methylation"/>
    <property type="evidence" value="ECO:0007669"/>
    <property type="project" value="UniProtKB-KW"/>
</dbReference>
<dbReference type="InterPro" id="IPR013216">
    <property type="entry name" value="Methyltransf_11"/>
</dbReference>
<dbReference type="CDD" id="cd02440">
    <property type="entry name" value="AdoMet_MTases"/>
    <property type="match status" value="1"/>
</dbReference>
<dbReference type="Pfam" id="PF08241">
    <property type="entry name" value="Methyltransf_11"/>
    <property type="match status" value="1"/>
</dbReference>
<gene>
    <name evidence="1" type="ORF">CAK95_00730</name>
</gene>
<accession>A0A1W6ZK55</accession>
<dbReference type="Proteomes" id="UP000194137">
    <property type="component" value="Chromosome"/>
</dbReference>
<dbReference type="InterPro" id="IPR050508">
    <property type="entry name" value="Methyltransf_Superfamily"/>
</dbReference>
<sequence length="231" mass="25566">MKANAKFSNDTMVGDYDRWAPVYDFIFGPVFQRGRQVAIEAAEKIGGRILEVGVGTGISLQDYSPRNKIVGVDISASMLEKAHARVKELGLTHVEQLAVMDASNLDFADNSFDVVVAQYVVTTVPKPEATLDEFARVLKPGGEIILLSRVSDETGLRRSIEHLVAPAARKLGWRTEFGWERYLAWLSRTPGIELIERRPTPPFGHFSLIRFGKHEISVHANGHNILAAANS</sequence>
<dbReference type="RefSeq" id="WP_086086086.1">
    <property type="nucleotide sequence ID" value="NZ_CP021112.1"/>
</dbReference>
<keyword evidence="2" id="KW-1185">Reference proteome</keyword>
<dbReference type="PANTHER" id="PTHR42912:SF80">
    <property type="entry name" value="METHYLTRANSFERASE DOMAIN-CONTAINING PROTEIN"/>
    <property type="match status" value="1"/>
</dbReference>
<proteinExistence type="predicted"/>
<dbReference type="OrthoDB" id="9777830at2"/>
<dbReference type="AlphaFoldDB" id="A0A1W6ZK55"/>
<evidence type="ECO:0000313" key="1">
    <source>
        <dbReference type="EMBL" id="ARP97766.1"/>
    </source>
</evidence>
<dbReference type="PANTHER" id="PTHR42912">
    <property type="entry name" value="METHYLTRANSFERASE"/>
    <property type="match status" value="1"/>
</dbReference>
<dbReference type="STRING" id="1235591.CAK95_00730"/>
<name>A0A1W6ZK55_9HYPH</name>